<dbReference type="KEGG" id="csty:KN1_21680"/>
<dbReference type="AlphaFoldDB" id="A0A8D5U792"/>
<evidence type="ECO:0000313" key="1">
    <source>
        <dbReference type="EMBL" id="BCU70871.1"/>
    </source>
</evidence>
<dbReference type="Pfam" id="PF02585">
    <property type="entry name" value="PIG-L"/>
    <property type="match status" value="1"/>
</dbReference>
<dbReference type="RefSeq" id="WP_221287544.1">
    <property type="nucleotide sequence ID" value="NZ_AP024597.1"/>
</dbReference>
<dbReference type="GO" id="GO:0016811">
    <property type="term" value="F:hydrolase activity, acting on carbon-nitrogen (but not peptide) bonds, in linear amides"/>
    <property type="evidence" value="ECO:0007669"/>
    <property type="project" value="TreeGrafter"/>
</dbReference>
<keyword evidence="2" id="KW-1185">Reference proteome</keyword>
<dbReference type="Gene3D" id="3.40.50.10320">
    <property type="entry name" value="LmbE-like"/>
    <property type="match status" value="1"/>
</dbReference>
<reference evidence="1 2" key="1">
    <citation type="submission" date="2021-04" db="EMBL/GenBank/DDBJ databases">
        <title>Complete genome sequence of Stygiolobus sp. KN-1.</title>
        <authorList>
            <person name="Nakamura K."/>
            <person name="Sakai H."/>
            <person name="Kurosawa N."/>
        </authorList>
    </citation>
    <scope>NUCLEOTIDE SEQUENCE [LARGE SCALE GENOMIC DNA]</scope>
    <source>
        <strain evidence="1 2">KN-1</strain>
    </source>
</reference>
<dbReference type="PANTHER" id="PTHR12993:SF11">
    <property type="entry name" value="N-ACETYLGLUCOSAMINYL-PHOSPHATIDYLINOSITOL DE-N-ACETYLASE"/>
    <property type="match status" value="1"/>
</dbReference>
<proteinExistence type="predicted"/>
<dbReference type="InterPro" id="IPR024078">
    <property type="entry name" value="LmbE-like_dom_sf"/>
</dbReference>
<organism evidence="1 2">
    <name type="scientific">Stygiolobus caldivivus</name>
    <dbReference type="NCBI Taxonomy" id="2824673"/>
    <lineage>
        <taxon>Archaea</taxon>
        <taxon>Thermoproteota</taxon>
        <taxon>Thermoprotei</taxon>
        <taxon>Sulfolobales</taxon>
        <taxon>Sulfolobaceae</taxon>
        <taxon>Stygiolobus</taxon>
    </lineage>
</organism>
<dbReference type="GeneID" id="66163899"/>
<dbReference type="EMBL" id="AP024597">
    <property type="protein sequence ID" value="BCU70871.1"/>
    <property type="molecule type" value="Genomic_DNA"/>
</dbReference>
<gene>
    <name evidence="1" type="ORF">KN1_21680</name>
</gene>
<dbReference type="SUPFAM" id="SSF102588">
    <property type="entry name" value="LmbE-like"/>
    <property type="match status" value="1"/>
</dbReference>
<accession>A0A8D5U792</accession>
<dbReference type="PANTHER" id="PTHR12993">
    <property type="entry name" value="N-ACETYLGLUCOSAMINYL-PHOSPHATIDYLINOSITOL DE-N-ACETYLASE-RELATED"/>
    <property type="match status" value="1"/>
</dbReference>
<protein>
    <submittedName>
        <fullName evidence="1">PIG-L family deacetylase</fullName>
    </submittedName>
</protein>
<evidence type="ECO:0000313" key="2">
    <source>
        <dbReference type="Proteomes" id="UP000825123"/>
    </source>
</evidence>
<name>A0A8D5U792_9CREN</name>
<dbReference type="Proteomes" id="UP000825123">
    <property type="component" value="Chromosome"/>
</dbReference>
<sequence length="217" mass="25250">MRYLIVAPHPDDETLGCGGLIRMKSDKGEDVYVVFMTDGRYGSPLPEERGSKALIETRKKEAVIALSILGVDKDKILFLDFEDGKLKKNVKEAKIKLTNVIEQLKPDLIYYTVPIDAHSDHEATGKIVESIIKSRLGERERFGRSFLIWKPRLKARDPSIPLKYVKSFFFRRETEIIDISDYLEIKKKALNEYKSQVRWFSSSFIRRFIVDHETFFK</sequence>
<dbReference type="InterPro" id="IPR003737">
    <property type="entry name" value="GlcNAc_PI_deacetylase-related"/>
</dbReference>